<sequence>MGDPTTDAEMIVQAVHGLNSMQFALGSLIAFGLGWIGGHQR</sequence>
<keyword evidence="1" id="KW-0812">Transmembrane</keyword>
<dbReference type="Proteomes" id="UP000199445">
    <property type="component" value="Unassembled WGS sequence"/>
</dbReference>
<evidence type="ECO:0000313" key="3">
    <source>
        <dbReference type="Proteomes" id="UP000199445"/>
    </source>
</evidence>
<accession>A0A1I3UHF4</accession>
<dbReference type="AlphaFoldDB" id="A0A1I3UHF4"/>
<evidence type="ECO:0000256" key="1">
    <source>
        <dbReference type="SAM" id="Phobius"/>
    </source>
</evidence>
<dbReference type="EMBL" id="FOSC01000006">
    <property type="protein sequence ID" value="SFJ82490.1"/>
    <property type="molecule type" value="Genomic_DNA"/>
</dbReference>
<proteinExistence type="predicted"/>
<protein>
    <submittedName>
        <fullName evidence="2">Uncharacterized protein</fullName>
    </submittedName>
</protein>
<keyword evidence="1" id="KW-1133">Transmembrane helix</keyword>
<feature type="transmembrane region" description="Helical" evidence="1">
    <location>
        <begin position="20"/>
        <end position="38"/>
    </location>
</feature>
<keyword evidence="1" id="KW-0472">Membrane</keyword>
<evidence type="ECO:0000313" key="2">
    <source>
        <dbReference type="EMBL" id="SFJ82490.1"/>
    </source>
</evidence>
<keyword evidence="3" id="KW-1185">Reference proteome</keyword>
<reference evidence="2 3" key="1">
    <citation type="submission" date="2016-10" db="EMBL/GenBank/DDBJ databases">
        <authorList>
            <person name="de Groot N.N."/>
        </authorList>
    </citation>
    <scope>NUCLEOTIDE SEQUENCE [LARGE SCALE GENOMIC DNA]</scope>
    <source>
        <strain evidence="2 3">IBRC-M 10445</strain>
    </source>
</reference>
<gene>
    <name evidence="2" type="ORF">SAMN05216429_106132</name>
</gene>
<organism evidence="2 3">
    <name type="scientific">Marinobacter persicus</name>
    <dbReference type="NCBI Taxonomy" id="930118"/>
    <lineage>
        <taxon>Bacteria</taxon>
        <taxon>Pseudomonadati</taxon>
        <taxon>Pseudomonadota</taxon>
        <taxon>Gammaproteobacteria</taxon>
        <taxon>Pseudomonadales</taxon>
        <taxon>Marinobacteraceae</taxon>
        <taxon>Marinobacter</taxon>
    </lineage>
</organism>
<name>A0A1I3UHF4_9GAMM</name>